<name>A0A6N9NI95_9FLAO</name>
<dbReference type="AlphaFoldDB" id="A0A6N9NI95"/>
<evidence type="ECO:0000313" key="2">
    <source>
        <dbReference type="Proteomes" id="UP000470771"/>
    </source>
</evidence>
<comment type="caution">
    <text evidence="1">The sequence shown here is derived from an EMBL/GenBank/DDBJ whole genome shotgun (WGS) entry which is preliminary data.</text>
</comment>
<proteinExistence type="predicted"/>
<dbReference type="EMBL" id="WWNE01000005">
    <property type="protein sequence ID" value="NBG65549.1"/>
    <property type="molecule type" value="Genomic_DNA"/>
</dbReference>
<dbReference type="RefSeq" id="WP_160632502.1">
    <property type="nucleotide sequence ID" value="NZ_WWNE01000005.1"/>
</dbReference>
<keyword evidence="2" id="KW-1185">Reference proteome</keyword>
<sequence length="123" mass="13697">MNYLKKGAVLSSILVLAACSSKIKNETVSEVAEVNEEEQLTFEMPRMSGQEYKAIDEDLSSKGIAVMNNETGEANFVVYCFGELNDVEDCMRHFSDMKKGQKLSVGSITLDGVEKHYAYLLKN</sequence>
<reference evidence="1 2" key="1">
    <citation type="submission" date="2019-12" db="EMBL/GenBank/DDBJ databases">
        <authorList>
            <person name="Zhao J."/>
        </authorList>
    </citation>
    <scope>NUCLEOTIDE SEQUENCE [LARGE SCALE GENOMIC DNA]</scope>
    <source>
        <strain evidence="1 2">S-15</strain>
    </source>
</reference>
<evidence type="ECO:0000313" key="1">
    <source>
        <dbReference type="EMBL" id="NBG65549.1"/>
    </source>
</evidence>
<dbReference type="Proteomes" id="UP000470771">
    <property type="component" value="Unassembled WGS sequence"/>
</dbReference>
<accession>A0A6N9NI95</accession>
<protein>
    <recommendedName>
        <fullName evidence="3">Lipoprotein</fullName>
    </recommendedName>
</protein>
<dbReference type="PROSITE" id="PS51257">
    <property type="entry name" value="PROKAR_LIPOPROTEIN"/>
    <property type="match status" value="1"/>
</dbReference>
<evidence type="ECO:0008006" key="3">
    <source>
        <dbReference type="Google" id="ProtNLM"/>
    </source>
</evidence>
<gene>
    <name evidence="1" type="ORF">GQN54_05440</name>
</gene>
<organism evidence="1 2">
    <name type="scientific">Acidiluteibacter ferrifornacis</name>
    <dbReference type="NCBI Taxonomy" id="2692424"/>
    <lineage>
        <taxon>Bacteria</taxon>
        <taxon>Pseudomonadati</taxon>
        <taxon>Bacteroidota</taxon>
        <taxon>Flavobacteriia</taxon>
        <taxon>Flavobacteriales</taxon>
        <taxon>Cryomorphaceae</taxon>
        <taxon>Acidiluteibacter</taxon>
    </lineage>
</organism>